<dbReference type="HAMAP" id="MF_00995">
    <property type="entry name" value="MqnA"/>
    <property type="match status" value="1"/>
</dbReference>
<evidence type="ECO:0000256" key="3">
    <source>
        <dbReference type="ARBA" id="ARBA00023239"/>
    </source>
</evidence>
<dbReference type="EMBL" id="JAGGKG010000027">
    <property type="protein sequence ID" value="MBP1907489.1"/>
    <property type="molecule type" value="Genomic_DNA"/>
</dbReference>
<organism evidence="5 6">
    <name type="scientific">Paenibacillus turicensis</name>
    <dbReference type="NCBI Taxonomy" id="160487"/>
    <lineage>
        <taxon>Bacteria</taxon>
        <taxon>Bacillati</taxon>
        <taxon>Bacillota</taxon>
        <taxon>Bacilli</taxon>
        <taxon>Bacillales</taxon>
        <taxon>Paenibacillaceae</taxon>
        <taxon>Paenibacillus</taxon>
    </lineage>
</organism>
<dbReference type="CDD" id="cd13634">
    <property type="entry name" value="PBP2_Sco4506"/>
    <property type="match status" value="1"/>
</dbReference>
<name>A0ABS4FY28_9BACL</name>
<dbReference type="Gene3D" id="3.40.190.10">
    <property type="entry name" value="Periplasmic binding protein-like II"/>
    <property type="match status" value="2"/>
</dbReference>
<protein>
    <recommendedName>
        <fullName evidence="4">Chorismate dehydratase</fullName>
        <ecNumber evidence="4">4.2.1.151</ecNumber>
    </recommendedName>
    <alternativeName>
        <fullName evidence="4">Menaquinone biosynthetic enzyme MqnA</fullName>
    </alternativeName>
</protein>
<keyword evidence="2 4" id="KW-0474">Menaquinone biosynthesis</keyword>
<dbReference type="Proteomes" id="UP001519272">
    <property type="component" value="Unassembled WGS sequence"/>
</dbReference>
<dbReference type="SUPFAM" id="SSF53850">
    <property type="entry name" value="Periplasmic binding protein-like II"/>
    <property type="match status" value="1"/>
</dbReference>
<reference evidence="5 6" key="1">
    <citation type="submission" date="2021-03" db="EMBL/GenBank/DDBJ databases">
        <title>Genomic Encyclopedia of Type Strains, Phase IV (KMG-IV): sequencing the most valuable type-strain genomes for metagenomic binning, comparative biology and taxonomic classification.</title>
        <authorList>
            <person name="Goeker M."/>
        </authorList>
    </citation>
    <scope>NUCLEOTIDE SEQUENCE [LARGE SCALE GENOMIC DNA]</scope>
    <source>
        <strain evidence="5 6">DSM 14349</strain>
    </source>
</reference>
<accession>A0ABS4FY28</accession>
<dbReference type="GO" id="GO:0016829">
    <property type="term" value="F:lyase activity"/>
    <property type="evidence" value="ECO:0007669"/>
    <property type="project" value="UniProtKB-KW"/>
</dbReference>
<evidence type="ECO:0000256" key="1">
    <source>
        <dbReference type="ARBA" id="ARBA00004863"/>
    </source>
</evidence>
<gene>
    <name evidence="4" type="primary">mqnA</name>
    <name evidence="5" type="ORF">J2Z32_004164</name>
</gene>
<dbReference type="Pfam" id="PF02621">
    <property type="entry name" value="VitK2_biosynth"/>
    <property type="match status" value="1"/>
</dbReference>
<comment type="pathway">
    <text evidence="1 4">Quinol/quinone metabolism; menaquinone biosynthesis.</text>
</comment>
<dbReference type="InterPro" id="IPR030868">
    <property type="entry name" value="MqnA"/>
</dbReference>
<evidence type="ECO:0000256" key="2">
    <source>
        <dbReference type="ARBA" id="ARBA00022428"/>
    </source>
</evidence>
<evidence type="ECO:0000256" key="4">
    <source>
        <dbReference type="HAMAP-Rule" id="MF_00995"/>
    </source>
</evidence>
<dbReference type="RefSeq" id="WP_210091068.1">
    <property type="nucleotide sequence ID" value="NZ_JAGGKG010000027.1"/>
</dbReference>
<sequence>MENYERDILIGKIRYTNAWPMYHHFDVDRLTKPSRLVVEVPSVLNQGILDKTLDVAPVSSFAYGVGSEQLMVLPDLSVSSDGAVKSILLFSRKPIEELGDVSIALTNTSATSVNLLKIIMSKKFGANPSYVVCEPRLDVMMAEHDAALLIGDHAIRASWEDHGFIITDLGEIWRAWTGHSMTFAVWTVHTKFAEQNQDFIGELVAAFVHSKQQSLAHLDSLVAEACNEIGGTNHYWHSYFTNLCYDFNDKIQAGLQLYFDYAYELGLLDHKVHIQLWSNNTLTQVKG</sequence>
<evidence type="ECO:0000313" key="6">
    <source>
        <dbReference type="Proteomes" id="UP001519272"/>
    </source>
</evidence>
<dbReference type="EC" id="4.2.1.151" evidence="4"/>
<dbReference type="PANTHER" id="PTHR37690:SF1">
    <property type="entry name" value="CHORISMATE DEHYDRATASE"/>
    <property type="match status" value="1"/>
</dbReference>
<comment type="similarity">
    <text evidence="4">Belongs to the MqnA/MqnD family. MqnA subfamily.</text>
</comment>
<dbReference type="InterPro" id="IPR003773">
    <property type="entry name" value="Menaquinone_biosynth"/>
</dbReference>
<proteinExistence type="inferred from homology"/>
<comment type="caution">
    <text evidence="5">The sequence shown here is derived from an EMBL/GenBank/DDBJ whole genome shotgun (WGS) entry which is preliminary data.</text>
</comment>
<comment type="catalytic activity">
    <reaction evidence="4">
        <text>chorismate = 3-[(1-carboxyvinyl)-oxy]benzoate + H2O</text>
        <dbReference type="Rhea" id="RHEA:40051"/>
        <dbReference type="ChEBI" id="CHEBI:15377"/>
        <dbReference type="ChEBI" id="CHEBI:29748"/>
        <dbReference type="ChEBI" id="CHEBI:76981"/>
        <dbReference type="EC" id="4.2.1.151"/>
    </reaction>
</comment>
<keyword evidence="3 4" id="KW-0456">Lyase</keyword>
<keyword evidence="6" id="KW-1185">Reference proteome</keyword>
<comment type="function">
    <text evidence="4">Catalyzes the dehydration of chorismate into 3-[(1-carboxyvinyl)oxy]benzoate, a step in the biosynthesis of menaquinone (MK, vitamin K2).</text>
</comment>
<dbReference type="PANTHER" id="PTHR37690">
    <property type="entry name" value="CHORISMATE DEHYDRATASE"/>
    <property type="match status" value="1"/>
</dbReference>
<evidence type="ECO:0000313" key="5">
    <source>
        <dbReference type="EMBL" id="MBP1907489.1"/>
    </source>
</evidence>